<keyword evidence="2" id="KW-1185">Reference proteome</keyword>
<evidence type="ECO:0000313" key="1">
    <source>
        <dbReference type="EMBL" id="GIO32907.1"/>
    </source>
</evidence>
<dbReference type="RefSeq" id="WP_160042957.1">
    <property type="nucleotide sequence ID" value="NZ_BORQ01000005.1"/>
</dbReference>
<accession>A0A920CDK3</accession>
<comment type="caution">
    <text evidence="1">The sequence shown here is derived from an EMBL/GenBank/DDBJ whole genome shotgun (WGS) entry which is preliminary data.</text>
</comment>
<organism evidence="1 2">
    <name type="scientific">Paenibacillus albilobatus</name>
    <dbReference type="NCBI Taxonomy" id="2716884"/>
    <lineage>
        <taxon>Bacteria</taxon>
        <taxon>Bacillati</taxon>
        <taxon>Bacillota</taxon>
        <taxon>Bacilli</taxon>
        <taxon>Bacillales</taxon>
        <taxon>Paenibacillaceae</taxon>
        <taxon>Paenibacillus</taxon>
    </lineage>
</organism>
<dbReference type="Proteomes" id="UP000679779">
    <property type="component" value="Unassembled WGS sequence"/>
</dbReference>
<dbReference type="EMBL" id="BORQ01000005">
    <property type="protein sequence ID" value="GIO32907.1"/>
    <property type="molecule type" value="Genomic_DNA"/>
</dbReference>
<reference evidence="1" key="1">
    <citation type="submission" date="2021-03" db="EMBL/GenBank/DDBJ databases">
        <title>Antimicrobial resistance genes in bacteria isolated from Japanese honey, and their potential for conferring macrolide and lincosamide resistance in the American foulbrood pathogen Paenibacillus larvae.</title>
        <authorList>
            <person name="Okamoto M."/>
            <person name="Kumagai M."/>
            <person name="Kanamori H."/>
            <person name="Takamatsu D."/>
        </authorList>
    </citation>
    <scope>NUCLEOTIDE SEQUENCE</scope>
    <source>
        <strain evidence="1">J2TS6</strain>
    </source>
</reference>
<dbReference type="AlphaFoldDB" id="A0A920CDK3"/>
<name>A0A920CDK3_9BACL</name>
<gene>
    <name evidence="1" type="ORF">J2TS6_40480</name>
</gene>
<proteinExistence type="predicted"/>
<protein>
    <submittedName>
        <fullName evidence="1">Uncharacterized protein</fullName>
    </submittedName>
</protein>
<sequence length="384" mass="43712">MDTKAVSKTENASFKIKRLNDDLFKWFHSLDRASNFAGFDFKVPDYLPKGYQLENIDLSKSFSNADRTDLLDVVSIRFVSQFGSKNEQIVEMLAVKGKGSMLEHGSLWGAPRIRQATTTPPFLQEDVAIGHVKGMLFSKTQGSERKPGGARSFVWQDGGVTYAINYYAENDASKERIQRRGGILTHEELAQVVLSFVFPQQTRHVRYDGEGNSFPLYDETDLNAAKNILGVPLKFPTDLPDTQFTLSNSILLRTNDQNTGYAFRQSADALWNIYRPPYNSTIYDLNDELWFYQSKTPLLDTDKLAYLRKLQINGVEISAYADNKHVYFKPYYSEPSKIKSRTLYLWKQDGVCYSAVFLGLDQHQEKNLKALVLAPYRQTNALPG</sequence>
<evidence type="ECO:0000313" key="2">
    <source>
        <dbReference type="Proteomes" id="UP000679779"/>
    </source>
</evidence>